<sequence>MERHSIEIMSHENGWAITIGGITSRVLPSRRLAITEAEKLFGQTSTVFWVDDPDGVVRPYPSKRKKDLSRHISAQKETETPPKVVVMERIAVPANIHGQDMRDEHKEAQSVRKVR</sequence>
<organism evidence="2 3">
    <name type="scientific">Allorhizobium terrae</name>
    <dbReference type="NCBI Taxonomy" id="1848972"/>
    <lineage>
        <taxon>Bacteria</taxon>
        <taxon>Pseudomonadati</taxon>
        <taxon>Pseudomonadota</taxon>
        <taxon>Alphaproteobacteria</taxon>
        <taxon>Hyphomicrobiales</taxon>
        <taxon>Rhizobiaceae</taxon>
        <taxon>Rhizobium/Agrobacterium group</taxon>
        <taxon>Allorhizobium</taxon>
    </lineage>
</organism>
<evidence type="ECO:0000256" key="1">
    <source>
        <dbReference type="SAM" id="MobiDB-lite"/>
    </source>
</evidence>
<protein>
    <recommendedName>
        <fullName evidence="4">DUF2188 domain-containing protein</fullName>
    </recommendedName>
</protein>
<evidence type="ECO:0008006" key="4">
    <source>
        <dbReference type="Google" id="ProtNLM"/>
    </source>
</evidence>
<feature type="region of interest" description="Disordered" evidence="1">
    <location>
        <begin position="95"/>
        <end position="115"/>
    </location>
</feature>
<dbReference type="EMBL" id="SSOA01000010">
    <property type="protein sequence ID" value="THF47991.1"/>
    <property type="molecule type" value="Genomic_DNA"/>
</dbReference>
<reference evidence="2 3" key="1">
    <citation type="submission" date="2019-04" db="EMBL/GenBank/DDBJ databases">
        <title>Rhizobium terrae sp. nov., isolated from a paddy soil.</title>
        <authorList>
            <person name="Lin S.-Y."/>
            <person name="Hameed A."/>
            <person name="Huang H.-I."/>
            <person name="Young C.-C."/>
        </authorList>
    </citation>
    <scope>NUCLEOTIDE SEQUENCE [LARGE SCALE GENOMIC DNA]</scope>
    <source>
        <strain evidence="2 3">CC-HIH110</strain>
    </source>
</reference>
<name>A0A4S3ZR46_9HYPH</name>
<dbReference type="Proteomes" id="UP000310754">
    <property type="component" value="Unassembled WGS sequence"/>
</dbReference>
<feature type="compositionally biased region" description="Basic and acidic residues" evidence="1">
    <location>
        <begin position="99"/>
        <end position="115"/>
    </location>
</feature>
<gene>
    <name evidence="2" type="ORF">E6C51_16085</name>
</gene>
<proteinExistence type="predicted"/>
<comment type="caution">
    <text evidence="2">The sequence shown here is derived from an EMBL/GenBank/DDBJ whole genome shotgun (WGS) entry which is preliminary data.</text>
</comment>
<feature type="region of interest" description="Disordered" evidence="1">
    <location>
        <begin position="61"/>
        <end position="82"/>
    </location>
</feature>
<dbReference type="AlphaFoldDB" id="A0A4S3ZR46"/>
<evidence type="ECO:0000313" key="2">
    <source>
        <dbReference type="EMBL" id="THF47991.1"/>
    </source>
</evidence>
<accession>A0A4S3ZR46</accession>
<evidence type="ECO:0000313" key="3">
    <source>
        <dbReference type="Proteomes" id="UP000310754"/>
    </source>
</evidence>
<keyword evidence="3" id="KW-1185">Reference proteome</keyword>